<reference evidence="2" key="1">
    <citation type="submission" date="2018-12" db="EMBL/GenBank/DDBJ databases">
        <title>The complete genome of Metarhizium rileyi, a key fungal pathogen of Lepidoptera.</title>
        <authorList>
            <person name="Binneck E."/>
            <person name="Lastra C.C.L."/>
            <person name="Sosa-Gomez D.R."/>
        </authorList>
    </citation>
    <scope>NUCLEOTIDE SEQUENCE [LARGE SCALE GENOMIC DNA]</scope>
    <source>
        <strain evidence="2">Cep018-CH2</strain>
    </source>
</reference>
<organism evidence="1 2">
    <name type="scientific">Metarhizium rileyi (strain RCEF 4871)</name>
    <name type="common">Nomuraea rileyi</name>
    <dbReference type="NCBI Taxonomy" id="1649241"/>
    <lineage>
        <taxon>Eukaryota</taxon>
        <taxon>Fungi</taxon>
        <taxon>Dikarya</taxon>
        <taxon>Ascomycota</taxon>
        <taxon>Pezizomycotina</taxon>
        <taxon>Sordariomycetes</taxon>
        <taxon>Hypocreomycetidae</taxon>
        <taxon>Hypocreales</taxon>
        <taxon>Clavicipitaceae</taxon>
        <taxon>Metarhizium</taxon>
    </lineage>
</organism>
<proteinExistence type="predicted"/>
<evidence type="ECO:0000313" key="1">
    <source>
        <dbReference type="EMBL" id="TWU70406.1"/>
    </source>
</evidence>
<sequence length="87" mass="9601">MNSKHAEALPAPLTSLDHLVREREQLQPASTISPDSDHSVVYTNNYTMAFCSDYDSLGWNIAPQSLAIDSPFLSDLIISAQKDTSFD</sequence>
<dbReference type="AlphaFoldDB" id="A0A5C6G3P3"/>
<dbReference type="EMBL" id="SBHS01000111">
    <property type="protein sequence ID" value="TWU70406.1"/>
    <property type="molecule type" value="Genomic_DNA"/>
</dbReference>
<dbReference type="Proteomes" id="UP000317257">
    <property type="component" value="Unassembled WGS sequence"/>
</dbReference>
<protein>
    <submittedName>
        <fullName evidence="1">Uncharacterized protein</fullName>
    </submittedName>
</protein>
<name>A0A5C6G3P3_METRR</name>
<evidence type="ECO:0000313" key="2">
    <source>
        <dbReference type="Proteomes" id="UP000317257"/>
    </source>
</evidence>
<accession>A0A5C6G3P3</accession>
<gene>
    <name evidence="1" type="ORF">ED733_000197</name>
</gene>
<comment type="caution">
    <text evidence="1">The sequence shown here is derived from an EMBL/GenBank/DDBJ whole genome shotgun (WGS) entry which is preliminary data.</text>
</comment>